<proteinExistence type="predicted"/>
<evidence type="ECO:0000256" key="1">
    <source>
        <dbReference type="SAM" id="Phobius"/>
    </source>
</evidence>
<gene>
    <name evidence="2" type="ORF">GCK72_017479</name>
</gene>
<sequence length="297" mass="34467">MVERVDDMKPNQKSLLFILQVTLIIESICHCGVVVLVVSTTQEEMFWIETVFHTTLKRKTTLIKKDSTRINKYECSSLCASQLHDVRQQRLDSLHIIPFVVLLILRVSHIISSAKWQKKNTLSGELLECQCDWNRASLTNSIRLNSVNSLHRAGSRQEVRVIDVDNPWLCTVTWTWLEDVRRSTFRPNFVEIFDCTTIDFLWVHIWHNTNRELSDDFRWDDSLLSRSVEGSFNPVESERRLTPSTEQQRLLVFGGEMGGSDAVSEFSDVEFDVIVSLFFGCGEWSDLIVESWKYMIV</sequence>
<dbReference type="RefSeq" id="XP_053581021.1">
    <property type="nucleotide sequence ID" value="XM_053732108.1"/>
</dbReference>
<accession>A0A6A5G786</accession>
<reference evidence="2 3" key="1">
    <citation type="submission" date="2019-12" db="EMBL/GenBank/DDBJ databases">
        <title>Chromosome-level assembly of the Caenorhabditis remanei genome.</title>
        <authorList>
            <person name="Teterina A.A."/>
            <person name="Willis J.H."/>
            <person name="Phillips P.C."/>
        </authorList>
    </citation>
    <scope>NUCLEOTIDE SEQUENCE [LARGE SCALE GENOMIC DNA]</scope>
    <source>
        <strain evidence="2 3">PX506</strain>
        <tissue evidence="2">Whole organism</tissue>
    </source>
</reference>
<organism evidence="2 3">
    <name type="scientific">Caenorhabditis remanei</name>
    <name type="common">Caenorhabditis vulgaris</name>
    <dbReference type="NCBI Taxonomy" id="31234"/>
    <lineage>
        <taxon>Eukaryota</taxon>
        <taxon>Metazoa</taxon>
        <taxon>Ecdysozoa</taxon>
        <taxon>Nematoda</taxon>
        <taxon>Chromadorea</taxon>
        <taxon>Rhabditida</taxon>
        <taxon>Rhabditina</taxon>
        <taxon>Rhabditomorpha</taxon>
        <taxon>Rhabditoidea</taxon>
        <taxon>Rhabditidae</taxon>
        <taxon>Peloderinae</taxon>
        <taxon>Caenorhabditis</taxon>
    </lineage>
</organism>
<evidence type="ECO:0000313" key="3">
    <source>
        <dbReference type="Proteomes" id="UP000483820"/>
    </source>
</evidence>
<protein>
    <submittedName>
        <fullName evidence="2">Uncharacterized protein</fullName>
    </submittedName>
</protein>
<evidence type="ECO:0000313" key="2">
    <source>
        <dbReference type="EMBL" id="KAF1750928.1"/>
    </source>
</evidence>
<comment type="caution">
    <text evidence="2">The sequence shown here is derived from an EMBL/GenBank/DDBJ whole genome shotgun (WGS) entry which is preliminary data.</text>
</comment>
<dbReference type="CTD" id="78776560"/>
<keyword evidence="1" id="KW-1133">Transmembrane helix</keyword>
<dbReference type="Proteomes" id="UP000483820">
    <property type="component" value="Chromosome V"/>
</dbReference>
<dbReference type="EMBL" id="WUAV01000005">
    <property type="protein sequence ID" value="KAF1750928.1"/>
    <property type="molecule type" value="Genomic_DNA"/>
</dbReference>
<dbReference type="KEGG" id="crq:GCK72_017479"/>
<dbReference type="AlphaFoldDB" id="A0A6A5G786"/>
<dbReference type="GeneID" id="78776560"/>
<keyword evidence="1" id="KW-0472">Membrane</keyword>
<keyword evidence="1" id="KW-0812">Transmembrane</keyword>
<name>A0A6A5G786_CAERE</name>
<feature type="transmembrane region" description="Helical" evidence="1">
    <location>
        <begin position="15"/>
        <end position="38"/>
    </location>
</feature>